<dbReference type="AlphaFoldDB" id="A0A6A6XXW6"/>
<organism evidence="1">
    <name type="scientific">Mytilinidion resinicola</name>
    <dbReference type="NCBI Taxonomy" id="574789"/>
    <lineage>
        <taxon>Eukaryota</taxon>
        <taxon>Fungi</taxon>
        <taxon>Dikarya</taxon>
        <taxon>Ascomycota</taxon>
        <taxon>Pezizomycotina</taxon>
        <taxon>Dothideomycetes</taxon>
        <taxon>Pleosporomycetidae</taxon>
        <taxon>Mytilinidiales</taxon>
        <taxon>Mytilinidiaceae</taxon>
        <taxon>Mytilinidion</taxon>
    </lineage>
</organism>
<proteinExistence type="predicted"/>
<reference evidence="1 3" key="1">
    <citation type="journal article" date="2020" name="Stud. Mycol.">
        <title>101 Dothideomycetes genomes: a test case for predicting lifestyles and emergence of pathogens.</title>
        <authorList>
            <person name="Haridas S."/>
            <person name="Albert R."/>
            <person name="Binder M."/>
            <person name="Bloem J."/>
            <person name="Labutti K."/>
            <person name="Salamov A."/>
            <person name="Andreopoulos B."/>
            <person name="Baker S."/>
            <person name="Barry K."/>
            <person name="Bills G."/>
            <person name="Bluhm B."/>
            <person name="Cannon C."/>
            <person name="Castanera R."/>
            <person name="Culley D."/>
            <person name="Daum C."/>
            <person name="Ezra D."/>
            <person name="Gonzalez J."/>
            <person name="Henrissat B."/>
            <person name="Kuo A."/>
            <person name="Liang C."/>
            <person name="Lipzen A."/>
            <person name="Lutzoni F."/>
            <person name="Magnuson J."/>
            <person name="Mondo S."/>
            <person name="Nolan M."/>
            <person name="Ohm R."/>
            <person name="Pangilinan J."/>
            <person name="Park H.-J."/>
            <person name="Ramirez L."/>
            <person name="Alfaro M."/>
            <person name="Sun H."/>
            <person name="Tritt A."/>
            <person name="Yoshinaga Y."/>
            <person name="Zwiers L.-H."/>
            <person name="Turgeon B."/>
            <person name="Goodwin S."/>
            <person name="Spatafora J."/>
            <person name="Crous P."/>
            <person name="Grigoriev I."/>
        </authorList>
    </citation>
    <scope>NUCLEOTIDE SEQUENCE</scope>
    <source>
        <strain evidence="1 3">CBS 304.34</strain>
    </source>
</reference>
<evidence type="ECO:0000313" key="2">
    <source>
        <dbReference type="Proteomes" id="UP000504636"/>
    </source>
</evidence>
<dbReference type="OrthoDB" id="271448at2759"/>
<protein>
    <submittedName>
        <fullName evidence="1 3">Uncharacterized protein</fullName>
    </submittedName>
</protein>
<dbReference type="GeneID" id="54457240"/>
<accession>A0A6A6XXW6</accession>
<gene>
    <name evidence="1 3" type="ORF">BDZ99DRAFT_403549</name>
</gene>
<reference evidence="3" key="2">
    <citation type="submission" date="2020-04" db="EMBL/GenBank/DDBJ databases">
        <authorList>
            <consortium name="NCBI Genome Project"/>
        </authorList>
    </citation>
    <scope>NUCLEOTIDE SEQUENCE</scope>
    <source>
        <strain evidence="3">CBS 304.34</strain>
    </source>
</reference>
<evidence type="ECO:0000313" key="1">
    <source>
        <dbReference type="EMBL" id="KAF2801391.1"/>
    </source>
</evidence>
<name>A0A6A6XXW6_9PEZI</name>
<reference evidence="3" key="3">
    <citation type="submission" date="2025-04" db="UniProtKB">
        <authorList>
            <consortium name="RefSeq"/>
        </authorList>
    </citation>
    <scope>IDENTIFICATION</scope>
    <source>
        <strain evidence="3">CBS 304.34</strain>
    </source>
</reference>
<keyword evidence="2" id="KW-1185">Reference proteome</keyword>
<feature type="non-terminal residue" evidence="1">
    <location>
        <position position="253"/>
    </location>
</feature>
<evidence type="ECO:0000313" key="3">
    <source>
        <dbReference type="RefSeq" id="XP_033568355.1"/>
    </source>
</evidence>
<dbReference type="RefSeq" id="XP_033568355.1">
    <property type="nucleotide sequence ID" value="XM_033716347.1"/>
</dbReference>
<sequence>MTTIPRGMAMPPLTPQDITTFLYTYFKAEYAPIRSFFSTATAIPTHPGRWVAMGTELSPTVFRPANAQAQKDLATLDDYLRLHGLDATFVHGLIVRYARFDLHERLEKKLYESCREDLMVRKALKEKTLMDALWPTYAKSPADLVEQGRKVRAWYGDMFAKYFRYLHSLQDYKLRLEVEERMRRTPQLNLVPFVEHLVNGPVEAVMPVAATGTGVVLPKSSVMEGVRPEGRADRFEIRFDAPPYLSETQTKSV</sequence>
<dbReference type="Proteomes" id="UP000504636">
    <property type="component" value="Unplaced"/>
</dbReference>
<dbReference type="EMBL" id="MU003731">
    <property type="protein sequence ID" value="KAF2801391.1"/>
    <property type="molecule type" value="Genomic_DNA"/>
</dbReference>